<dbReference type="PROSITE" id="PS00924">
    <property type="entry name" value="ASP_GLU_RACEMASE_2"/>
    <property type="match status" value="1"/>
</dbReference>
<proteinExistence type="predicted"/>
<reference evidence="1 2" key="1">
    <citation type="submission" date="2020-01" db="EMBL/GenBank/DDBJ databases">
        <authorList>
            <person name="Kim M.K."/>
        </authorList>
    </citation>
    <scope>NUCLEOTIDE SEQUENCE [LARGE SCALE GENOMIC DNA]</scope>
    <source>
        <strain evidence="1 2">BT213</strain>
    </source>
</reference>
<dbReference type="Gene3D" id="3.40.50.1860">
    <property type="match status" value="1"/>
</dbReference>
<dbReference type="Proteomes" id="UP000478546">
    <property type="component" value="Unassembled WGS sequence"/>
</dbReference>
<evidence type="ECO:0000313" key="2">
    <source>
        <dbReference type="Proteomes" id="UP000478546"/>
    </source>
</evidence>
<dbReference type="GO" id="GO:0016855">
    <property type="term" value="F:racemase and epimerase activity, acting on amino acids and derivatives"/>
    <property type="evidence" value="ECO:0007669"/>
    <property type="project" value="InterPro"/>
</dbReference>
<organism evidence="1 2">
    <name type="scientific">Pontibacter fetidus</name>
    <dbReference type="NCBI Taxonomy" id="2700082"/>
    <lineage>
        <taxon>Bacteria</taxon>
        <taxon>Pseudomonadati</taxon>
        <taxon>Bacteroidota</taxon>
        <taxon>Cytophagia</taxon>
        <taxon>Cytophagales</taxon>
        <taxon>Hymenobacteraceae</taxon>
        <taxon>Pontibacter</taxon>
    </lineage>
</organism>
<keyword evidence="2" id="KW-1185">Reference proteome</keyword>
<dbReference type="SUPFAM" id="SSF53681">
    <property type="entry name" value="Aspartate/glutamate racemase"/>
    <property type="match status" value="1"/>
</dbReference>
<evidence type="ECO:0000313" key="1">
    <source>
        <dbReference type="EMBL" id="NDK55748.1"/>
    </source>
</evidence>
<accession>A0A6B2H0U7</accession>
<evidence type="ECO:0008006" key="3">
    <source>
        <dbReference type="Google" id="ProtNLM"/>
    </source>
</evidence>
<comment type="caution">
    <text evidence="1">The sequence shown here is derived from an EMBL/GenBank/DDBJ whole genome shotgun (WGS) entry which is preliminary data.</text>
</comment>
<dbReference type="InterPro" id="IPR033134">
    <property type="entry name" value="Asp/Glu_racemase_AS_2"/>
</dbReference>
<gene>
    <name evidence="1" type="ORF">GWO68_07465</name>
</gene>
<dbReference type="AlphaFoldDB" id="A0A6B2H0U7"/>
<sequence>MIANDAEGVILGCTEVPLLVRPKDRDVVLFDTSTIHATQAVETALLS</sequence>
<dbReference type="InterPro" id="IPR001920">
    <property type="entry name" value="Asp/Glu_race"/>
</dbReference>
<name>A0A6B2H0U7_9BACT</name>
<dbReference type="EMBL" id="JAAEAA010000007">
    <property type="protein sequence ID" value="NDK55748.1"/>
    <property type="molecule type" value="Genomic_DNA"/>
</dbReference>
<protein>
    <recommendedName>
        <fullName evidence="3">Aspartate racemase</fullName>
    </recommendedName>
</protein>